<evidence type="ECO:0000313" key="1">
    <source>
        <dbReference type="EMBL" id="ERN41899.1"/>
    </source>
</evidence>
<dbReference type="EMBL" id="ASSJ01000036">
    <property type="protein sequence ID" value="ERN41899.1"/>
    <property type="molecule type" value="Genomic_DNA"/>
</dbReference>
<dbReference type="PANTHER" id="PTHR42896:SF2">
    <property type="entry name" value="CBBY-LIKE PROTEIN"/>
    <property type="match status" value="1"/>
</dbReference>
<dbReference type="Gene3D" id="1.10.150.240">
    <property type="entry name" value="Putative phosphatase, domain 2"/>
    <property type="match status" value="1"/>
</dbReference>
<dbReference type="Pfam" id="PF00702">
    <property type="entry name" value="Hydrolase"/>
    <property type="match status" value="1"/>
</dbReference>
<comment type="caution">
    <text evidence="1">The sequence shown here is derived from an EMBL/GenBank/DDBJ whole genome shotgun (WGS) entry which is preliminary data.</text>
</comment>
<dbReference type="eggNOG" id="COG0637">
    <property type="taxonomic scope" value="Bacteria"/>
</dbReference>
<dbReference type="STRING" id="582515.KR51_00014310"/>
<dbReference type="InterPro" id="IPR006439">
    <property type="entry name" value="HAD-SF_hydro_IA"/>
</dbReference>
<dbReference type="SUPFAM" id="SSF56784">
    <property type="entry name" value="HAD-like"/>
    <property type="match status" value="1"/>
</dbReference>
<dbReference type="GO" id="GO:0016787">
    <property type="term" value="F:hydrolase activity"/>
    <property type="evidence" value="ECO:0007669"/>
    <property type="project" value="InterPro"/>
</dbReference>
<dbReference type="PANTHER" id="PTHR42896">
    <property type="entry name" value="XYLULOSE-1,5-BISPHOSPHATE (XUBP) PHOSPHATASE"/>
    <property type="match status" value="1"/>
</dbReference>
<proteinExistence type="predicted"/>
<dbReference type="FunCoup" id="U5DMQ8">
    <property type="interactions" value="446"/>
</dbReference>
<dbReference type="SFLD" id="SFLDF00035">
    <property type="entry name" value="phosphoglycolate_phosphatase"/>
    <property type="match status" value="1"/>
</dbReference>
<dbReference type="Proteomes" id="UP000016960">
    <property type="component" value="Unassembled WGS sequence"/>
</dbReference>
<protein>
    <submittedName>
        <fullName evidence="1">Haloacid dehalogenase superfamily progein</fullName>
    </submittedName>
</protein>
<organism evidence="1 2">
    <name type="scientific">Rubidibacter lacunae KORDI 51-2</name>
    <dbReference type="NCBI Taxonomy" id="582515"/>
    <lineage>
        <taxon>Bacteria</taxon>
        <taxon>Bacillati</taxon>
        <taxon>Cyanobacteriota</taxon>
        <taxon>Cyanophyceae</taxon>
        <taxon>Oscillatoriophycideae</taxon>
        <taxon>Chroococcales</taxon>
        <taxon>Aphanothecaceae</taxon>
        <taxon>Rubidibacter</taxon>
    </lineage>
</organism>
<dbReference type="Gene3D" id="3.40.50.1000">
    <property type="entry name" value="HAD superfamily/HAD-like"/>
    <property type="match status" value="1"/>
</dbReference>
<dbReference type="NCBIfam" id="TIGR01509">
    <property type="entry name" value="HAD-SF-IA-v3"/>
    <property type="match status" value="1"/>
</dbReference>
<evidence type="ECO:0000313" key="2">
    <source>
        <dbReference type="Proteomes" id="UP000016960"/>
    </source>
</evidence>
<reference evidence="1 2" key="1">
    <citation type="submission" date="2013-05" db="EMBL/GenBank/DDBJ databases">
        <title>Draft genome sequence of Rubidibacter lacunae KORDI 51-2.</title>
        <authorList>
            <person name="Choi D.H."/>
            <person name="Noh J.H."/>
            <person name="Kwon K.-K."/>
            <person name="Lee J.-H."/>
            <person name="Ryu J.-Y."/>
        </authorList>
    </citation>
    <scope>NUCLEOTIDE SEQUENCE [LARGE SCALE GENOMIC DNA]</scope>
    <source>
        <strain evidence="1 2">KORDI 51-2</strain>
    </source>
</reference>
<dbReference type="SFLD" id="SFLDG01129">
    <property type="entry name" value="C1.5:_HAD__Beta-PGM__Phosphata"/>
    <property type="match status" value="1"/>
</dbReference>
<dbReference type="SFLD" id="SFLDG01135">
    <property type="entry name" value="C1.5.6:_HAD__Beta-PGM__Phospha"/>
    <property type="match status" value="1"/>
</dbReference>
<dbReference type="SFLD" id="SFLDS00003">
    <property type="entry name" value="Haloacid_Dehalogenase"/>
    <property type="match status" value="1"/>
</dbReference>
<dbReference type="InterPro" id="IPR023198">
    <property type="entry name" value="PGP-like_dom2"/>
</dbReference>
<name>U5DMQ8_9CHRO</name>
<dbReference type="AlphaFoldDB" id="U5DMQ8"/>
<dbReference type="OrthoDB" id="9797743at2"/>
<dbReference type="InterPro" id="IPR023214">
    <property type="entry name" value="HAD_sf"/>
</dbReference>
<gene>
    <name evidence="1" type="ORF">KR51_00014310</name>
</gene>
<keyword evidence="2" id="KW-1185">Reference proteome</keyword>
<dbReference type="PRINTS" id="PR00413">
    <property type="entry name" value="HADHALOGNASE"/>
</dbReference>
<sequence length="252" mass="26926">MLQALIFDLDGTLADTERDGHRVAFNRAFAAAGLNWQWSVAEYGRLLSIAGGKERLRYFLQHDRPEFIPPGDREAFIAALHADKTRHFQELVATGSIPLRPGVRRLLAEARAAGIRLAIATTSALPSAEALVRATLAPEGTDCFDCIAAGDVVPDKKPAPDIYLYALDRLGLPAKACVAIEDSPHGLQAAIAAGLKTVVTVNDYTRVENFAAASLVLDCLGDPDRPATAIAGELNGTCFTVKQARHLLSASV</sequence>
<dbReference type="InterPro" id="IPR044999">
    <property type="entry name" value="CbbY-like"/>
</dbReference>
<accession>U5DMQ8</accession>
<dbReference type="InterPro" id="IPR036412">
    <property type="entry name" value="HAD-like_sf"/>
</dbReference>
<dbReference type="InParanoid" id="U5DMQ8"/>
<dbReference type="CDD" id="cd07528">
    <property type="entry name" value="HAD_CbbY-like"/>
    <property type="match status" value="1"/>
</dbReference>
<dbReference type="PATRIC" id="fig|582515.4.peg.1614"/>